<name>A0A9W6LPH9_9FUSO</name>
<reference evidence="1" key="1">
    <citation type="submission" date="2022-12" db="EMBL/GenBank/DDBJ databases">
        <title>Reference genome sequencing for broad-spectrum identification of bacterial and archaeal isolates by mass spectrometry.</title>
        <authorList>
            <person name="Sekiguchi Y."/>
            <person name="Tourlousse D.M."/>
        </authorList>
    </citation>
    <scope>NUCLEOTIDE SEQUENCE</scope>
    <source>
        <strain evidence="1">10succ1</strain>
    </source>
</reference>
<sequence>MDTIDIKIKLSKELGAEEREALRKSRRWIHKVNKGRYDTELMMVVSLPKYFHPTNSYLITKEVEVKEVLVAVKKAITNIPDIKVKIEKATVIRVDYPFTYIMREQYNFNSYRNIMYILGGATDLVRSKNFEDTRSKEKETFYYCDNDHTRKASNKIIIYDQGKKIKDKDLTPDKQDYDLALKDFPELERRMRIEVSLSTNIDINQLKLKKIKKEAYKFLERHLFNDELIENYINEKVKNLVSLMRREGKYLKRGEFIERERPLEYTQVRSAAKYHYDVEASKDKFLKITREVLRIREKRENIIILDCFKIIKDIKLSLKRERMKPTK</sequence>
<evidence type="ECO:0000313" key="1">
    <source>
        <dbReference type="EMBL" id="GLI57783.1"/>
    </source>
</evidence>
<dbReference type="EMBL" id="BSDY01000024">
    <property type="protein sequence ID" value="GLI57783.1"/>
    <property type="molecule type" value="Genomic_DNA"/>
</dbReference>
<keyword evidence="2" id="KW-1185">Reference proteome</keyword>
<proteinExistence type="predicted"/>
<gene>
    <name evidence="1" type="ORF">PM10SUCC1_32970</name>
</gene>
<dbReference type="AlphaFoldDB" id="A0A9W6LPH9"/>
<evidence type="ECO:0000313" key="2">
    <source>
        <dbReference type="Proteomes" id="UP001144471"/>
    </source>
</evidence>
<comment type="caution">
    <text evidence="1">The sequence shown here is derived from an EMBL/GenBank/DDBJ whole genome shotgun (WGS) entry which is preliminary data.</text>
</comment>
<protein>
    <submittedName>
        <fullName evidence="1">Uncharacterized protein</fullName>
    </submittedName>
</protein>
<dbReference type="Proteomes" id="UP001144471">
    <property type="component" value="Unassembled WGS sequence"/>
</dbReference>
<organism evidence="1 2">
    <name type="scientific">Propionigenium maris DSM 9537</name>
    <dbReference type="NCBI Taxonomy" id="1123000"/>
    <lineage>
        <taxon>Bacteria</taxon>
        <taxon>Fusobacteriati</taxon>
        <taxon>Fusobacteriota</taxon>
        <taxon>Fusobacteriia</taxon>
        <taxon>Fusobacteriales</taxon>
        <taxon>Fusobacteriaceae</taxon>
        <taxon>Propionigenium</taxon>
    </lineage>
</organism>
<accession>A0A9W6LPH9</accession>
<dbReference type="RefSeq" id="WP_281837459.1">
    <property type="nucleotide sequence ID" value="NZ_BSDY01000024.1"/>
</dbReference>